<gene>
    <name evidence="1" type="ORF">NM208_g4352</name>
</gene>
<evidence type="ECO:0000313" key="2">
    <source>
        <dbReference type="Proteomes" id="UP001148629"/>
    </source>
</evidence>
<reference evidence="1" key="1">
    <citation type="submission" date="2022-08" db="EMBL/GenBank/DDBJ databases">
        <title>Genome Sequence of Fusarium decemcellulare.</title>
        <authorList>
            <person name="Buettner E."/>
        </authorList>
    </citation>
    <scope>NUCLEOTIDE SEQUENCE</scope>
    <source>
        <strain evidence="1">Babe19</strain>
    </source>
</reference>
<comment type="caution">
    <text evidence="1">The sequence shown here is derived from an EMBL/GenBank/DDBJ whole genome shotgun (WGS) entry which is preliminary data.</text>
</comment>
<keyword evidence="2" id="KW-1185">Reference proteome</keyword>
<protein>
    <submittedName>
        <fullName evidence="1">Uncharacterized protein</fullName>
    </submittedName>
</protein>
<evidence type="ECO:0000313" key="1">
    <source>
        <dbReference type="EMBL" id="KAJ3541947.1"/>
    </source>
</evidence>
<accession>A0ACC1SL27</accession>
<organism evidence="1 2">
    <name type="scientific">Fusarium decemcellulare</name>
    <dbReference type="NCBI Taxonomy" id="57161"/>
    <lineage>
        <taxon>Eukaryota</taxon>
        <taxon>Fungi</taxon>
        <taxon>Dikarya</taxon>
        <taxon>Ascomycota</taxon>
        <taxon>Pezizomycotina</taxon>
        <taxon>Sordariomycetes</taxon>
        <taxon>Hypocreomycetidae</taxon>
        <taxon>Hypocreales</taxon>
        <taxon>Nectriaceae</taxon>
        <taxon>Fusarium</taxon>
        <taxon>Fusarium decemcellulare species complex</taxon>
    </lineage>
</organism>
<proteinExistence type="predicted"/>
<name>A0ACC1SL27_9HYPO</name>
<dbReference type="EMBL" id="JANRMS010000322">
    <property type="protein sequence ID" value="KAJ3541947.1"/>
    <property type="molecule type" value="Genomic_DNA"/>
</dbReference>
<dbReference type="Proteomes" id="UP001148629">
    <property type="component" value="Unassembled WGS sequence"/>
</dbReference>
<sequence length="208" mass="24077">MSGLFGALPDVDEEESELSRRFHSRGPLERDMKIGALGELFVFELLSKMDPSLPRFNRENWQSQMRKFVTVHPDYSDMLPWTGRETADIVYFDRKRALTTHLVDKGYLDRTAWQNKKPLYMIEVKSTTGHCRTPFYMSKRQYQRMQENSNTTLSPMMSPTIYLIARVSNVDKPNVELKVYVDPEKLRQDGSLVFTGETWSIVPGPGST</sequence>